<dbReference type="GO" id="GO:0004392">
    <property type="term" value="F:heme oxygenase (decyclizing) activity"/>
    <property type="evidence" value="ECO:0007669"/>
    <property type="project" value="InterPro"/>
</dbReference>
<dbReference type="Proteomes" id="UP000245627">
    <property type="component" value="Unassembled WGS sequence"/>
</dbReference>
<dbReference type="EMBL" id="QDKG01000005">
    <property type="protein sequence ID" value="PVH24558.1"/>
    <property type="molecule type" value="Genomic_DNA"/>
</dbReference>
<name>A0A2T8HGI1_9SPHI</name>
<dbReference type="RefSeq" id="WP_116776506.1">
    <property type="nucleotide sequence ID" value="NZ_QDKG01000005.1"/>
</dbReference>
<dbReference type="AlphaFoldDB" id="A0A2T8HGI1"/>
<proteinExistence type="predicted"/>
<accession>A0A2T8HGI1</accession>
<reference evidence="1 2" key="1">
    <citation type="submission" date="2018-04" db="EMBL/GenBank/DDBJ databases">
        <title>Sphingobacterium cortibacter sp. nov.</title>
        <authorList>
            <person name="Li Y."/>
        </authorList>
    </citation>
    <scope>NUCLEOTIDE SEQUENCE [LARGE SCALE GENOMIC DNA]</scope>
    <source>
        <strain evidence="1 2">2c-3</strain>
    </source>
</reference>
<dbReference type="SUPFAM" id="SSF48613">
    <property type="entry name" value="Heme oxygenase-like"/>
    <property type="match status" value="1"/>
</dbReference>
<dbReference type="Pfam" id="PF01126">
    <property type="entry name" value="Heme_oxygenase"/>
    <property type="match status" value="1"/>
</dbReference>
<comment type="caution">
    <text evidence="1">The sequence shown here is derived from an EMBL/GenBank/DDBJ whole genome shotgun (WGS) entry which is preliminary data.</text>
</comment>
<evidence type="ECO:0000313" key="1">
    <source>
        <dbReference type="EMBL" id="PVH24558.1"/>
    </source>
</evidence>
<sequence length="192" mass="21345">MVSNEIKEATKVAHQQLEKTVVMRLKAIRSQADYADVLKHFYAYFHAIEQAIKPFITAEVLPDYAERRNSDYIRQDIESLGGDMNDLPAAQAPEIHSVAAAFGALYVLEGSIMGGPYIVQMLQKYGLETGFSFFSGYGEETREKWATFTAHMNSAATDEADKQTVIRTGEATFAQFEQVFEQSAARKAASLA</sequence>
<organism evidence="1 2">
    <name type="scientific">Sphingobacterium corticibacter</name>
    <dbReference type="NCBI Taxonomy" id="2171749"/>
    <lineage>
        <taxon>Bacteria</taxon>
        <taxon>Pseudomonadati</taxon>
        <taxon>Bacteroidota</taxon>
        <taxon>Sphingobacteriia</taxon>
        <taxon>Sphingobacteriales</taxon>
        <taxon>Sphingobacteriaceae</taxon>
        <taxon>Sphingobacterium</taxon>
    </lineage>
</organism>
<dbReference type="InterPro" id="IPR016084">
    <property type="entry name" value="Haem_Oase-like_multi-hlx"/>
</dbReference>
<protein>
    <submittedName>
        <fullName evidence="1">Heme oxygenase</fullName>
    </submittedName>
</protein>
<keyword evidence="2" id="KW-1185">Reference proteome</keyword>
<gene>
    <name evidence="1" type="ORF">DC487_13570</name>
</gene>
<evidence type="ECO:0000313" key="2">
    <source>
        <dbReference type="Proteomes" id="UP000245627"/>
    </source>
</evidence>
<dbReference type="InterPro" id="IPR016053">
    <property type="entry name" value="Haem_Oase-like"/>
</dbReference>
<dbReference type="OrthoDB" id="114943at2"/>
<dbReference type="CDD" id="cd19166">
    <property type="entry name" value="HemeO-bac"/>
    <property type="match status" value="1"/>
</dbReference>
<dbReference type="GO" id="GO:0006788">
    <property type="term" value="P:heme oxidation"/>
    <property type="evidence" value="ECO:0007669"/>
    <property type="project" value="InterPro"/>
</dbReference>
<dbReference type="Gene3D" id="1.20.910.10">
    <property type="entry name" value="Heme oxygenase-like"/>
    <property type="match status" value="1"/>
</dbReference>